<gene>
    <name evidence="7" type="ORF">CK203_031882</name>
</gene>
<dbReference type="PANTHER" id="PTHR46951">
    <property type="entry name" value="BED-TYPE DOMAIN-CONTAINING PROTEIN"/>
    <property type="match status" value="1"/>
</dbReference>
<keyword evidence="5" id="KW-1133">Transmembrane helix</keyword>
<dbReference type="PROSITE" id="PS50808">
    <property type="entry name" value="ZF_BED"/>
    <property type="match status" value="1"/>
</dbReference>
<evidence type="ECO:0000313" key="7">
    <source>
        <dbReference type="EMBL" id="RVW98215.1"/>
    </source>
</evidence>
<keyword evidence="1" id="KW-0479">Metal-binding</keyword>
<evidence type="ECO:0000256" key="2">
    <source>
        <dbReference type="ARBA" id="ARBA00022771"/>
    </source>
</evidence>
<dbReference type="EMBL" id="QGNW01000095">
    <property type="protein sequence ID" value="RVW98215.1"/>
    <property type="molecule type" value="Genomic_DNA"/>
</dbReference>
<dbReference type="Pfam" id="PF02892">
    <property type="entry name" value="zf-BED"/>
    <property type="match status" value="1"/>
</dbReference>
<name>A0A438INL5_VITVI</name>
<dbReference type="Proteomes" id="UP000288805">
    <property type="component" value="Unassembled WGS sequence"/>
</dbReference>
<evidence type="ECO:0000256" key="4">
    <source>
        <dbReference type="PROSITE-ProRule" id="PRU00027"/>
    </source>
</evidence>
<sequence length="182" mass="20360">MASESGIMGRDPCWKYCTPMEGNKNGTICNYCGLAIKSGGITRFKFHLSHTDPNSNTKKCPNVPSEVKQEIRRLIEQRNKAKAKKVVDIEEIRAELRDTMGRRHRHVIDEDDEENLGGDGGGDGGGGGDGVVVMVVVVMMMMLEMMCICIRLTCTLMSDMLIERRFEHQKLLNGIDNNKNIL</sequence>
<proteinExistence type="predicted"/>
<protein>
    <recommendedName>
        <fullName evidence="6">BED-type domain-containing protein</fullName>
    </recommendedName>
</protein>
<feature type="domain" description="BED-type" evidence="6">
    <location>
        <begin position="8"/>
        <end position="67"/>
    </location>
</feature>
<evidence type="ECO:0000256" key="3">
    <source>
        <dbReference type="ARBA" id="ARBA00022833"/>
    </source>
</evidence>
<dbReference type="AlphaFoldDB" id="A0A438INL5"/>
<keyword evidence="5" id="KW-0472">Membrane</keyword>
<dbReference type="GO" id="GO:0003677">
    <property type="term" value="F:DNA binding"/>
    <property type="evidence" value="ECO:0007669"/>
    <property type="project" value="InterPro"/>
</dbReference>
<dbReference type="InterPro" id="IPR003656">
    <property type="entry name" value="Znf_BED"/>
</dbReference>
<evidence type="ECO:0000256" key="5">
    <source>
        <dbReference type="SAM" id="Phobius"/>
    </source>
</evidence>
<evidence type="ECO:0000313" key="8">
    <source>
        <dbReference type="Proteomes" id="UP000288805"/>
    </source>
</evidence>
<organism evidence="7 8">
    <name type="scientific">Vitis vinifera</name>
    <name type="common">Grape</name>
    <dbReference type="NCBI Taxonomy" id="29760"/>
    <lineage>
        <taxon>Eukaryota</taxon>
        <taxon>Viridiplantae</taxon>
        <taxon>Streptophyta</taxon>
        <taxon>Embryophyta</taxon>
        <taxon>Tracheophyta</taxon>
        <taxon>Spermatophyta</taxon>
        <taxon>Magnoliopsida</taxon>
        <taxon>eudicotyledons</taxon>
        <taxon>Gunneridae</taxon>
        <taxon>Pentapetalae</taxon>
        <taxon>rosids</taxon>
        <taxon>Vitales</taxon>
        <taxon>Vitaceae</taxon>
        <taxon>Viteae</taxon>
        <taxon>Vitis</taxon>
    </lineage>
</organism>
<dbReference type="GO" id="GO:0008270">
    <property type="term" value="F:zinc ion binding"/>
    <property type="evidence" value="ECO:0007669"/>
    <property type="project" value="UniProtKB-KW"/>
</dbReference>
<accession>A0A438INL5</accession>
<keyword evidence="3" id="KW-0862">Zinc</keyword>
<keyword evidence="5" id="KW-0812">Transmembrane</keyword>
<keyword evidence="2 4" id="KW-0863">Zinc-finger</keyword>
<comment type="caution">
    <text evidence="7">The sequence shown here is derived from an EMBL/GenBank/DDBJ whole genome shotgun (WGS) entry which is preliminary data.</text>
</comment>
<feature type="transmembrane region" description="Helical" evidence="5">
    <location>
        <begin position="131"/>
        <end position="154"/>
    </location>
</feature>
<reference evidence="7 8" key="1">
    <citation type="journal article" date="2018" name="PLoS Genet.">
        <title>Population sequencing reveals clonal diversity and ancestral inbreeding in the grapevine cultivar Chardonnay.</title>
        <authorList>
            <person name="Roach M.J."/>
            <person name="Johnson D.L."/>
            <person name="Bohlmann J."/>
            <person name="van Vuuren H.J."/>
            <person name="Jones S.J."/>
            <person name="Pretorius I.S."/>
            <person name="Schmidt S.A."/>
            <person name="Borneman A.R."/>
        </authorList>
    </citation>
    <scope>NUCLEOTIDE SEQUENCE [LARGE SCALE GENOMIC DNA]</scope>
    <source>
        <strain evidence="8">cv. Chardonnay</strain>
        <tissue evidence="7">Leaf</tissue>
    </source>
</reference>
<evidence type="ECO:0000259" key="6">
    <source>
        <dbReference type="PROSITE" id="PS50808"/>
    </source>
</evidence>
<evidence type="ECO:0000256" key="1">
    <source>
        <dbReference type="ARBA" id="ARBA00022723"/>
    </source>
</evidence>
<dbReference type="PANTHER" id="PTHR46951:SF2">
    <property type="entry name" value="BED-TYPE DOMAIN-CONTAINING PROTEIN"/>
    <property type="match status" value="1"/>
</dbReference>